<comment type="caution">
    <text evidence="4">The sequence shown here is derived from an EMBL/GenBank/DDBJ whole genome shotgun (WGS) entry which is preliminary data.</text>
</comment>
<dbReference type="GO" id="GO:0005829">
    <property type="term" value="C:cytosol"/>
    <property type="evidence" value="ECO:0007669"/>
    <property type="project" value="TreeGrafter"/>
</dbReference>
<evidence type="ECO:0000256" key="1">
    <source>
        <dbReference type="ARBA" id="ARBA00022723"/>
    </source>
</evidence>
<accession>A0A541BRC3</accession>
<keyword evidence="1" id="KW-0479">Metal-binding</keyword>
<sequence length="218" mass="23154">MSNFTFEQARTSVATVARELANEGLVLGSAGNVSVRLDDRIAVTATGARFETLTPEQVTLVDLDGRVVDGELAPTSELDLHLEIYRRYGAGAVVHTHAPTCVAVTCVTDELPVVHYQMLTVGGAVKVAPFAPFGSAELADYVAEALEGKTAALLANHGTVTYGADLTAAMDATRLLEWAATVYWRARSMGEVRTLDEQAQAAVIRAAVESKYGSTRPS</sequence>
<dbReference type="GO" id="GO:0016832">
    <property type="term" value="F:aldehyde-lyase activity"/>
    <property type="evidence" value="ECO:0007669"/>
    <property type="project" value="TreeGrafter"/>
</dbReference>
<dbReference type="SUPFAM" id="SSF53639">
    <property type="entry name" value="AraD/HMP-PK domain-like"/>
    <property type="match status" value="1"/>
</dbReference>
<reference evidence="4 5" key="1">
    <citation type="submission" date="2019-06" db="EMBL/GenBank/DDBJ databases">
        <title>Rhodococcus spaelei sp. nov., isolated from a cave.</title>
        <authorList>
            <person name="Lee S.D."/>
        </authorList>
    </citation>
    <scope>NUCLEOTIDE SEQUENCE [LARGE SCALE GENOMIC DNA]</scope>
    <source>
        <strain evidence="4 5">C9-5</strain>
    </source>
</reference>
<evidence type="ECO:0000313" key="5">
    <source>
        <dbReference type="Proteomes" id="UP000316256"/>
    </source>
</evidence>
<dbReference type="GO" id="GO:0046872">
    <property type="term" value="F:metal ion binding"/>
    <property type="evidence" value="ECO:0007669"/>
    <property type="project" value="UniProtKB-KW"/>
</dbReference>
<evidence type="ECO:0000259" key="3">
    <source>
        <dbReference type="SMART" id="SM01007"/>
    </source>
</evidence>
<gene>
    <name evidence="4" type="ORF">FK531_02065</name>
</gene>
<dbReference type="OrthoDB" id="9786287at2"/>
<dbReference type="GO" id="GO:0019323">
    <property type="term" value="P:pentose catabolic process"/>
    <property type="evidence" value="ECO:0007669"/>
    <property type="project" value="TreeGrafter"/>
</dbReference>
<name>A0A541BRC3_9NOCA</name>
<dbReference type="InterPro" id="IPR050197">
    <property type="entry name" value="Aldolase_class_II_sugar_metab"/>
</dbReference>
<evidence type="ECO:0000256" key="2">
    <source>
        <dbReference type="ARBA" id="ARBA00023239"/>
    </source>
</evidence>
<feature type="domain" description="Class II aldolase/adducin N-terminal" evidence="3">
    <location>
        <begin position="11"/>
        <end position="184"/>
    </location>
</feature>
<dbReference type="AlphaFoldDB" id="A0A541BRC3"/>
<dbReference type="PANTHER" id="PTHR22789">
    <property type="entry name" value="FUCULOSE PHOSPHATE ALDOLASE"/>
    <property type="match status" value="1"/>
</dbReference>
<evidence type="ECO:0000313" key="4">
    <source>
        <dbReference type="EMBL" id="TQF74880.1"/>
    </source>
</evidence>
<dbReference type="Pfam" id="PF00596">
    <property type="entry name" value="Aldolase_II"/>
    <property type="match status" value="1"/>
</dbReference>
<organism evidence="4 5">
    <name type="scientific">Rhodococcus spelaei</name>
    <dbReference type="NCBI Taxonomy" id="2546320"/>
    <lineage>
        <taxon>Bacteria</taxon>
        <taxon>Bacillati</taxon>
        <taxon>Actinomycetota</taxon>
        <taxon>Actinomycetes</taxon>
        <taxon>Mycobacteriales</taxon>
        <taxon>Nocardiaceae</taxon>
        <taxon>Rhodococcus</taxon>
    </lineage>
</organism>
<dbReference type="InterPro" id="IPR036409">
    <property type="entry name" value="Aldolase_II/adducin_N_sf"/>
</dbReference>
<dbReference type="PANTHER" id="PTHR22789:SF0">
    <property type="entry name" value="3-OXO-TETRONATE 4-PHOSPHATE DECARBOXYLASE-RELATED"/>
    <property type="match status" value="1"/>
</dbReference>
<dbReference type="InterPro" id="IPR001303">
    <property type="entry name" value="Aldolase_II/adducin_N"/>
</dbReference>
<keyword evidence="5" id="KW-1185">Reference proteome</keyword>
<dbReference type="SMART" id="SM01007">
    <property type="entry name" value="Aldolase_II"/>
    <property type="match status" value="1"/>
</dbReference>
<protein>
    <submittedName>
        <fullName evidence="4">Class II aldolase/adducin family protein</fullName>
    </submittedName>
</protein>
<proteinExistence type="predicted"/>
<dbReference type="Gene3D" id="3.40.225.10">
    <property type="entry name" value="Class II aldolase/adducin N-terminal domain"/>
    <property type="match status" value="1"/>
</dbReference>
<dbReference type="Proteomes" id="UP000316256">
    <property type="component" value="Unassembled WGS sequence"/>
</dbReference>
<dbReference type="EMBL" id="VIGH01000001">
    <property type="protein sequence ID" value="TQF74880.1"/>
    <property type="molecule type" value="Genomic_DNA"/>
</dbReference>
<dbReference type="RefSeq" id="WP_142094964.1">
    <property type="nucleotide sequence ID" value="NZ_VIGH01000001.1"/>
</dbReference>
<keyword evidence="2" id="KW-0456">Lyase</keyword>